<gene>
    <name evidence="1" type="ORF">SCALIN_C27_0066</name>
</gene>
<dbReference type="AlphaFoldDB" id="A0A286U0M5"/>
<dbReference type="Gene3D" id="2.60.120.10">
    <property type="entry name" value="Jelly Rolls"/>
    <property type="match status" value="1"/>
</dbReference>
<dbReference type="InterPro" id="IPR014710">
    <property type="entry name" value="RmlC-like_jellyroll"/>
</dbReference>
<evidence type="ECO:0000313" key="2">
    <source>
        <dbReference type="Proteomes" id="UP000218542"/>
    </source>
</evidence>
<keyword evidence="2" id="KW-1185">Reference proteome</keyword>
<sequence length="102" mass="10862">MGEFNLEELASFSDNNVVSKNLYDSQKACVNLICLEEGQTALEDTIGQKVVVVINTGNGSVITGGGEQGVEEGTLILFESDEKRLLKAKTKMTALVTAIPKG</sequence>
<accession>A0A286U0M5</accession>
<reference evidence="2" key="1">
    <citation type="journal article" date="2017" name="Environ. Microbiol. Rep.">
        <title>Genetic Diversity of Marine Anaerobic Ammonium-Oxidizing Bacteria as Revealed by Genomic and Proteomic Analyses of 'Candidatus Scalindua japonica'.</title>
        <authorList>
            <person name="Oshiki M."/>
            <person name="Mizuto K."/>
            <person name="Kimura Z."/>
            <person name="Kindaichi T."/>
            <person name="Satoh H."/>
            <person name="Okabe S."/>
        </authorList>
    </citation>
    <scope>NUCLEOTIDE SEQUENCE [LARGE SCALE GENOMIC DNA]</scope>
    <source>
        <strain evidence="2">husup-a2</strain>
    </source>
</reference>
<dbReference type="Proteomes" id="UP000218542">
    <property type="component" value="Unassembled WGS sequence"/>
</dbReference>
<dbReference type="EMBL" id="BAOS01000027">
    <property type="protein sequence ID" value="GAX61672.1"/>
    <property type="molecule type" value="Genomic_DNA"/>
</dbReference>
<dbReference type="InterPro" id="IPR011051">
    <property type="entry name" value="RmlC_Cupin_sf"/>
</dbReference>
<proteinExistence type="predicted"/>
<comment type="caution">
    <text evidence="1">The sequence shown here is derived from an EMBL/GenBank/DDBJ whole genome shotgun (WGS) entry which is preliminary data.</text>
</comment>
<evidence type="ECO:0000313" key="1">
    <source>
        <dbReference type="EMBL" id="GAX61672.1"/>
    </source>
</evidence>
<organism evidence="1 2">
    <name type="scientific">Candidatus Scalindua japonica</name>
    <dbReference type="NCBI Taxonomy" id="1284222"/>
    <lineage>
        <taxon>Bacteria</taxon>
        <taxon>Pseudomonadati</taxon>
        <taxon>Planctomycetota</taxon>
        <taxon>Candidatus Brocadiia</taxon>
        <taxon>Candidatus Brocadiales</taxon>
        <taxon>Candidatus Scalinduaceae</taxon>
        <taxon>Candidatus Scalindua</taxon>
    </lineage>
</organism>
<protein>
    <submittedName>
        <fullName evidence="1">Uncharacterized protein</fullName>
    </submittedName>
</protein>
<name>A0A286U0M5_9BACT</name>
<dbReference type="SUPFAM" id="SSF51182">
    <property type="entry name" value="RmlC-like cupins"/>
    <property type="match status" value="1"/>
</dbReference>